<proteinExistence type="inferred from homology"/>
<evidence type="ECO:0000256" key="1">
    <source>
        <dbReference type="ARBA" id="ARBA00010105"/>
    </source>
</evidence>
<name>A0A7R8V4U6_HERIL</name>
<reference evidence="2 3" key="1">
    <citation type="submission" date="2020-11" db="EMBL/GenBank/DDBJ databases">
        <authorList>
            <person name="Wallbank WR R."/>
            <person name="Pardo Diaz C."/>
            <person name="Kozak K."/>
            <person name="Martin S."/>
            <person name="Jiggins C."/>
            <person name="Moest M."/>
            <person name="Warren A I."/>
            <person name="Generalovic N T."/>
            <person name="Byers J.R.P. K."/>
            <person name="Montejo-Kovacevich G."/>
            <person name="Yen C E."/>
        </authorList>
    </citation>
    <scope>NUCLEOTIDE SEQUENCE [LARGE SCALE GENOMIC DNA]</scope>
</reference>
<dbReference type="OMA" id="FHCDEVV"/>
<dbReference type="Pfam" id="PF03690">
    <property type="entry name" value="MYG1_exonuc"/>
    <property type="match status" value="1"/>
</dbReference>
<accession>A0A7R8V4U6</accession>
<dbReference type="EMBL" id="LR899014">
    <property type="protein sequence ID" value="CAD7092858.1"/>
    <property type="molecule type" value="Genomic_DNA"/>
</dbReference>
<dbReference type="GO" id="GO:0005634">
    <property type="term" value="C:nucleus"/>
    <property type="evidence" value="ECO:0007669"/>
    <property type="project" value="TreeGrafter"/>
</dbReference>
<dbReference type="GO" id="GO:0005737">
    <property type="term" value="C:cytoplasm"/>
    <property type="evidence" value="ECO:0007669"/>
    <property type="project" value="TreeGrafter"/>
</dbReference>
<gene>
    <name evidence="2" type="ORF">HERILL_LOCUS15186</name>
</gene>
<dbReference type="InterPro" id="IPR003226">
    <property type="entry name" value="MYG1_exonuclease"/>
</dbReference>
<comment type="similarity">
    <text evidence="1">Belongs to the MYG1 family.</text>
</comment>
<dbReference type="FunCoup" id="A0A7R8V4U6">
    <property type="interactions" value="2648"/>
</dbReference>
<protein>
    <submittedName>
        <fullName evidence="2">Uncharacterized protein</fullName>
    </submittedName>
</protein>
<keyword evidence="3" id="KW-1185">Reference proteome</keyword>
<dbReference type="PANTHER" id="PTHR11215:SF1">
    <property type="entry name" value="MYG1 EXONUCLEASE"/>
    <property type="match status" value="1"/>
</dbReference>
<dbReference type="OrthoDB" id="10265310at2759"/>
<evidence type="ECO:0000313" key="3">
    <source>
        <dbReference type="Proteomes" id="UP000594454"/>
    </source>
</evidence>
<sequence>MLHSPRCLLAARKFADVLNKTACRVFPEITCGGSVANNILIKVAMSTEAKKMKTGVQKIGTHSGNFHCDEALACFMLQQLDQYKDAEIIRTRDIDTLNGCDIVVDVGDVFDPERKRFDHHQKSFQETLSSLRPELGNKYNIRLSSAGLVYTFFGEEAIKNILKSRKIELPPKSLHSIYRKIYENFIEEIDAIDNGVPICDGEPKYKITTGISARVGYFNPPWNHDGTLKENEQFEKAKSYVGAELVDKILHYATVWLPARDIVSDALNNAKEIHESLSIMELSSGCPWKEHLFDLEQEREILGQTKYVLFKDVKPNDWRVMCVPIKPDSFICRKFLHKDWRGIRAEELRKASGVEDANFCHVTGFIGGAASREGVYQMAVKSLSGDYVD</sequence>
<dbReference type="Proteomes" id="UP000594454">
    <property type="component" value="Chromosome 6"/>
</dbReference>
<dbReference type="AlphaFoldDB" id="A0A7R8V4U6"/>
<evidence type="ECO:0000313" key="2">
    <source>
        <dbReference type="EMBL" id="CAD7092858.1"/>
    </source>
</evidence>
<dbReference type="InParanoid" id="A0A7R8V4U6"/>
<dbReference type="PANTHER" id="PTHR11215">
    <property type="entry name" value="METAL DEPENDENT HYDROLASE - RELATED"/>
    <property type="match status" value="1"/>
</dbReference>
<organism evidence="2 3">
    <name type="scientific">Hermetia illucens</name>
    <name type="common">Black soldier fly</name>
    <dbReference type="NCBI Taxonomy" id="343691"/>
    <lineage>
        <taxon>Eukaryota</taxon>
        <taxon>Metazoa</taxon>
        <taxon>Ecdysozoa</taxon>
        <taxon>Arthropoda</taxon>
        <taxon>Hexapoda</taxon>
        <taxon>Insecta</taxon>
        <taxon>Pterygota</taxon>
        <taxon>Neoptera</taxon>
        <taxon>Endopterygota</taxon>
        <taxon>Diptera</taxon>
        <taxon>Brachycera</taxon>
        <taxon>Stratiomyomorpha</taxon>
        <taxon>Stratiomyidae</taxon>
        <taxon>Hermetiinae</taxon>
        <taxon>Hermetia</taxon>
    </lineage>
</organism>